<dbReference type="Gene3D" id="2.60.40.2630">
    <property type="match status" value="1"/>
</dbReference>
<accession>A0A4R4GLF8</accession>
<dbReference type="Gene3D" id="2.60.40.2620">
    <property type="entry name" value="Fimbrillin-like"/>
    <property type="match status" value="1"/>
</dbReference>
<dbReference type="CDD" id="cd13120">
    <property type="entry name" value="BF2867_like_N"/>
    <property type="match status" value="1"/>
</dbReference>
<dbReference type="RefSeq" id="WP_048699017.1">
    <property type="nucleotide sequence ID" value="NZ_SLTU01000001.1"/>
</dbReference>
<dbReference type="AlphaFoldDB" id="A0A4R4GLF8"/>
<sequence length="356" mass="38675">MKKQLFLTAVAALAMVSCSEENVLDTNRGNAIDFRAAMGTRAQETTTANMSSIYVTALNARNENLFSDQLFSKESSTSFFVSDPVYHWPGDGSTLTFYAYSPSKTDLGGTLEITSTTQKLTDFSPKASITDQKDFVTIKATGNKTNNEATGVSLQFEHRLVQIEVKAKNANDGYVYKVKGVRIGKPVSKGTFDFEANAWSLNNTEKANYEAACDEEKTLTDSPVSIMKTAGDNAMLIPQQLIAWAATTDKTNAAAGAYLAVKVKISTAAGARVYPVSPNVDYDWVAVPINTNWEAGKKYIYTLDFSNGAGKVDPEKEVDPSVPEDHYEPGDNILGGPIKFTVNVTGWTDQPENIGM</sequence>
<name>A0A4R4GLF8_9BACT</name>
<dbReference type="EMBL" id="SLTU01000001">
    <property type="protein sequence ID" value="TDA76867.1"/>
    <property type="molecule type" value="Genomic_DNA"/>
</dbReference>
<dbReference type="Pfam" id="PF13149">
    <property type="entry name" value="Mfa_like_1"/>
    <property type="match status" value="1"/>
</dbReference>
<dbReference type="PROSITE" id="PS51257">
    <property type="entry name" value="PROKAR_LIPOPROTEIN"/>
    <property type="match status" value="1"/>
</dbReference>
<comment type="caution">
    <text evidence="1">The sequence shown here is derived from an EMBL/GenBank/DDBJ whole genome shotgun (WGS) entry which is preliminary data.</text>
</comment>
<dbReference type="InterPro" id="IPR025049">
    <property type="entry name" value="Mfa-like_1"/>
</dbReference>
<dbReference type="InterPro" id="IPR042278">
    <property type="entry name" value="Mfa-like_1_N"/>
</dbReference>
<gene>
    <name evidence="1" type="ORF">E1I98_11150</name>
</gene>
<reference evidence="1 2" key="1">
    <citation type="journal article" date="2019" name="Nat. Microbiol.">
        <title>Genomic variation and strain-specific functional adaptation in the human gut microbiome during early life.</title>
        <authorList>
            <person name="Vatanen T."/>
            <person name="Plichta D.R."/>
            <person name="Somani J."/>
            <person name="Munch P.C."/>
            <person name="Arthur T.D."/>
            <person name="Hall A.B."/>
            <person name="Rudolf S."/>
            <person name="Oakeley E.J."/>
            <person name="Ke X."/>
            <person name="Young R.A."/>
            <person name="Haiser H.J."/>
            <person name="Kolde R."/>
            <person name="Yassour M."/>
            <person name="Luopajarvi K."/>
            <person name="Siljander H."/>
            <person name="Virtanen S.M."/>
            <person name="Ilonen J."/>
            <person name="Uibo R."/>
            <person name="Tillmann V."/>
            <person name="Mokurov S."/>
            <person name="Dorshakova N."/>
            <person name="Porter J.A."/>
            <person name="McHardy A.C."/>
            <person name="Lahdesmaki H."/>
            <person name="Vlamakis H."/>
            <person name="Huttenhower C."/>
            <person name="Knip M."/>
            <person name="Xavier R.J."/>
        </authorList>
    </citation>
    <scope>NUCLEOTIDE SEQUENCE [LARGE SCALE GENOMIC DNA]</scope>
    <source>
        <strain evidence="1 2">RJX1047</strain>
    </source>
</reference>
<organism evidence="1 2">
    <name type="scientific">Phocaeicola dorei</name>
    <dbReference type="NCBI Taxonomy" id="357276"/>
    <lineage>
        <taxon>Bacteria</taxon>
        <taxon>Pseudomonadati</taxon>
        <taxon>Bacteroidota</taxon>
        <taxon>Bacteroidia</taxon>
        <taxon>Bacteroidales</taxon>
        <taxon>Bacteroidaceae</taxon>
        <taxon>Phocaeicola</taxon>
    </lineage>
</organism>
<dbReference type="Proteomes" id="UP000294527">
    <property type="component" value="Unassembled WGS sequence"/>
</dbReference>
<evidence type="ECO:0000313" key="2">
    <source>
        <dbReference type="Proteomes" id="UP000294527"/>
    </source>
</evidence>
<dbReference type="CDD" id="cd13121">
    <property type="entry name" value="BF2867_like_C"/>
    <property type="match status" value="1"/>
</dbReference>
<proteinExistence type="predicted"/>
<evidence type="ECO:0000313" key="1">
    <source>
        <dbReference type="EMBL" id="TDA76867.1"/>
    </source>
</evidence>
<protein>
    <submittedName>
        <fullName evidence="1">Fimbrillin family protein</fullName>
    </submittedName>
</protein>